<dbReference type="InterPro" id="IPR000028">
    <property type="entry name" value="Chloroperoxidase"/>
</dbReference>
<dbReference type="AlphaFoldDB" id="A0AAD7AH45"/>
<keyword evidence="4" id="KW-0479">Metal-binding</keyword>
<dbReference type="GO" id="GO:0046872">
    <property type="term" value="F:metal ion binding"/>
    <property type="evidence" value="ECO:0007669"/>
    <property type="project" value="UniProtKB-KW"/>
</dbReference>
<keyword evidence="6" id="KW-0408">Iron</keyword>
<dbReference type="Gene3D" id="1.10.489.10">
    <property type="entry name" value="Chloroperoxidase-like"/>
    <property type="match status" value="1"/>
</dbReference>
<evidence type="ECO:0000256" key="1">
    <source>
        <dbReference type="ARBA" id="ARBA00001970"/>
    </source>
</evidence>
<comment type="caution">
    <text evidence="9">The sequence shown here is derived from an EMBL/GenBank/DDBJ whole genome shotgun (WGS) entry which is preliminary data.</text>
</comment>
<dbReference type="Proteomes" id="UP001218218">
    <property type="component" value="Unassembled WGS sequence"/>
</dbReference>
<keyword evidence="10" id="KW-1185">Reference proteome</keyword>
<evidence type="ECO:0000313" key="9">
    <source>
        <dbReference type="EMBL" id="KAJ7358462.1"/>
    </source>
</evidence>
<evidence type="ECO:0000256" key="4">
    <source>
        <dbReference type="ARBA" id="ARBA00022723"/>
    </source>
</evidence>
<dbReference type="SUPFAM" id="SSF47571">
    <property type="entry name" value="Cloroperoxidase"/>
    <property type="match status" value="1"/>
</dbReference>
<keyword evidence="3" id="KW-0349">Heme</keyword>
<protein>
    <submittedName>
        <fullName evidence="9">Chloroperoxidase</fullName>
    </submittedName>
</protein>
<dbReference type="Pfam" id="PF01328">
    <property type="entry name" value="Peroxidase_2"/>
    <property type="match status" value="1"/>
</dbReference>
<dbReference type="InterPro" id="IPR036851">
    <property type="entry name" value="Chloroperoxidase-like_sf"/>
</dbReference>
<keyword evidence="5" id="KW-0560">Oxidoreductase</keyword>
<evidence type="ECO:0000256" key="3">
    <source>
        <dbReference type="ARBA" id="ARBA00022617"/>
    </source>
</evidence>
<comment type="cofactor">
    <cofactor evidence="1">
        <name>heme b</name>
        <dbReference type="ChEBI" id="CHEBI:60344"/>
    </cofactor>
</comment>
<name>A0AAD7AH45_9AGAR</name>
<evidence type="ECO:0000256" key="7">
    <source>
        <dbReference type="ARBA" id="ARBA00025795"/>
    </source>
</evidence>
<gene>
    <name evidence="9" type="ORF">DFH08DRAFT_770305</name>
</gene>
<evidence type="ECO:0000313" key="10">
    <source>
        <dbReference type="Proteomes" id="UP001218218"/>
    </source>
</evidence>
<sequence>MLFSGAGELFQNIYIFTWDALLALVNVVTPNKKLGTVVPHGLPGAGGKWPEFVAPKEGDSRSCCPALNALANHGILPHDGRNIKFTEITDTVRTTFNFAPSFCRFVPSFMAQKLHKNYKTDACDLADISLHNAIEHDASLTRQDAKFDPDQGKPYLPLINDLLASATGKDQNGNLMLTAGDLSRFSSKRRTEARATNPDFTLDTFHKLFGSSNSSTLLTIFGGKVADLEPFLTEERIPEQWEPRVRSRMGLTFLAFNRTVLMVEKGIKEGTAPITEETALLS</sequence>
<evidence type="ECO:0000256" key="5">
    <source>
        <dbReference type="ARBA" id="ARBA00023002"/>
    </source>
</evidence>
<evidence type="ECO:0000256" key="2">
    <source>
        <dbReference type="ARBA" id="ARBA00022559"/>
    </source>
</evidence>
<reference evidence="9" key="1">
    <citation type="submission" date="2023-03" db="EMBL/GenBank/DDBJ databases">
        <title>Massive genome expansion in bonnet fungi (Mycena s.s.) driven by repeated elements and novel gene families across ecological guilds.</title>
        <authorList>
            <consortium name="Lawrence Berkeley National Laboratory"/>
            <person name="Harder C.B."/>
            <person name="Miyauchi S."/>
            <person name="Viragh M."/>
            <person name="Kuo A."/>
            <person name="Thoen E."/>
            <person name="Andreopoulos B."/>
            <person name="Lu D."/>
            <person name="Skrede I."/>
            <person name="Drula E."/>
            <person name="Henrissat B."/>
            <person name="Morin E."/>
            <person name="Kohler A."/>
            <person name="Barry K."/>
            <person name="LaButti K."/>
            <person name="Morin E."/>
            <person name="Salamov A."/>
            <person name="Lipzen A."/>
            <person name="Mereny Z."/>
            <person name="Hegedus B."/>
            <person name="Baldrian P."/>
            <person name="Stursova M."/>
            <person name="Weitz H."/>
            <person name="Taylor A."/>
            <person name="Grigoriev I.V."/>
            <person name="Nagy L.G."/>
            <person name="Martin F."/>
            <person name="Kauserud H."/>
        </authorList>
    </citation>
    <scope>NUCLEOTIDE SEQUENCE</scope>
    <source>
        <strain evidence="9">CBHHK002</strain>
    </source>
</reference>
<dbReference type="EMBL" id="JARIHO010000007">
    <property type="protein sequence ID" value="KAJ7358462.1"/>
    <property type="molecule type" value="Genomic_DNA"/>
</dbReference>
<comment type="similarity">
    <text evidence="7">Belongs to the chloroperoxidase family.</text>
</comment>
<organism evidence="9 10">
    <name type="scientific">Mycena albidolilacea</name>
    <dbReference type="NCBI Taxonomy" id="1033008"/>
    <lineage>
        <taxon>Eukaryota</taxon>
        <taxon>Fungi</taxon>
        <taxon>Dikarya</taxon>
        <taxon>Basidiomycota</taxon>
        <taxon>Agaricomycotina</taxon>
        <taxon>Agaricomycetes</taxon>
        <taxon>Agaricomycetidae</taxon>
        <taxon>Agaricales</taxon>
        <taxon>Marasmiineae</taxon>
        <taxon>Mycenaceae</taxon>
        <taxon>Mycena</taxon>
    </lineage>
</organism>
<evidence type="ECO:0000259" key="8">
    <source>
        <dbReference type="PROSITE" id="PS51405"/>
    </source>
</evidence>
<dbReference type="PANTHER" id="PTHR33577">
    <property type="entry name" value="STERIGMATOCYSTIN BIOSYNTHESIS PEROXIDASE STCC-RELATED"/>
    <property type="match status" value="1"/>
</dbReference>
<dbReference type="PROSITE" id="PS51405">
    <property type="entry name" value="HEME_HALOPEROXIDASE"/>
    <property type="match status" value="1"/>
</dbReference>
<accession>A0AAD7AH45</accession>
<feature type="domain" description="Heme haloperoxidase family profile" evidence="8">
    <location>
        <begin position="48"/>
        <end position="258"/>
    </location>
</feature>
<dbReference type="PANTHER" id="PTHR33577:SF18">
    <property type="entry name" value="HEME HALOPEROXIDASE FAMILY PROFILE DOMAIN-CONTAINING PROTEIN"/>
    <property type="match status" value="1"/>
</dbReference>
<evidence type="ECO:0000256" key="6">
    <source>
        <dbReference type="ARBA" id="ARBA00023004"/>
    </source>
</evidence>
<dbReference type="GO" id="GO:0004601">
    <property type="term" value="F:peroxidase activity"/>
    <property type="evidence" value="ECO:0007669"/>
    <property type="project" value="UniProtKB-KW"/>
</dbReference>
<keyword evidence="2" id="KW-0575">Peroxidase</keyword>
<proteinExistence type="inferred from homology"/>